<evidence type="ECO:0000313" key="3">
    <source>
        <dbReference type="EMBL" id="CAJ1929139.1"/>
    </source>
</evidence>
<sequence length="692" mass="78292">MSSTMLRHVSAISSHRTYLHGTRRSRSYLRCVSGSQLPPSSSSSIGGRKRHAPWKPTTPLLSSNPVRWHASVFTRGWDDKEWHQQDFLKDATVKEKESWLQAMLKSQPQDLDVQAFLIVLNALAAPDLDDTGAPRRAEHVMSQLKRHSALHPTPECYQAAIQAWANANKENILVVVNRSERWLNELVAESENAPERIRPTIECYNAFLDALTRGRSGSNKRNQTIVQSNAAQAEGILRRLHSEFHHFGEAATVIPNTETFNFVIRGWTRCKHDTIIATKVLALLRLMESYQRENPTSSRVLPDTRSYSMAIDAFGSVAKMKARYCYEGHGFTSDPSMNGISELEEAHSILKYMHDLQDAGVKGVVPTAVPYNILITGWAAIAAYGHEDAPFRAEAILRTMISQKDNGFADRAPDRISFEKVMSAWANSKHPNAGKRANWWLKRLWNDAEVDSNAALLPTKTTYNIVMRALAKTDGAKAAETLLLTLGDKYKEQKEMDLCPNSESFAIVIRTWLHKAKKERKVEDRIAALQRAIEWLQSLQQVENEQNLSTSPELYLGVLRCATKCARRRRETLKLATETFEAMRNSRFQYDSHPYCLLLEVGLDALSGPKDDDERTLFVENMLADCSEDGLVSTTFLQAITKSRTYASGWTNDAKRELIHQLFSERPLPPSWSRNVSNPRLVPKSNYDGRIR</sequence>
<keyword evidence="4" id="KW-1185">Reference proteome</keyword>
<dbReference type="Proteomes" id="UP001295423">
    <property type="component" value="Unassembled WGS sequence"/>
</dbReference>
<dbReference type="Gene3D" id="1.25.40.10">
    <property type="entry name" value="Tetratricopeptide repeat domain"/>
    <property type="match status" value="3"/>
</dbReference>
<gene>
    <name evidence="3" type="ORF">CYCCA115_LOCUS1613</name>
</gene>
<dbReference type="EMBL" id="CAKOGP040000069">
    <property type="protein sequence ID" value="CAJ1929139.1"/>
    <property type="molecule type" value="Genomic_DNA"/>
</dbReference>
<evidence type="ECO:0000256" key="2">
    <source>
        <dbReference type="SAM" id="MobiDB-lite"/>
    </source>
</evidence>
<dbReference type="PANTHER" id="PTHR47942:SF63">
    <property type="entry name" value="PENTATRICOPEPTIDE REPEAT-CONTAINING PROTEIN"/>
    <property type="match status" value="1"/>
</dbReference>
<feature type="region of interest" description="Disordered" evidence="2">
    <location>
        <begin position="33"/>
        <end position="59"/>
    </location>
</feature>
<protein>
    <submittedName>
        <fullName evidence="3">Uncharacterized protein</fullName>
    </submittedName>
</protein>
<comment type="caution">
    <text evidence="3">The sequence shown here is derived from an EMBL/GenBank/DDBJ whole genome shotgun (WGS) entry which is preliminary data.</text>
</comment>
<evidence type="ECO:0000256" key="1">
    <source>
        <dbReference type="ARBA" id="ARBA00022737"/>
    </source>
</evidence>
<feature type="compositionally biased region" description="Low complexity" evidence="2">
    <location>
        <begin position="33"/>
        <end position="46"/>
    </location>
</feature>
<evidence type="ECO:0000313" key="4">
    <source>
        <dbReference type="Proteomes" id="UP001295423"/>
    </source>
</evidence>
<dbReference type="InterPro" id="IPR011990">
    <property type="entry name" value="TPR-like_helical_dom_sf"/>
</dbReference>
<reference evidence="3" key="1">
    <citation type="submission" date="2023-08" db="EMBL/GenBank/DDBJ databases">
        <authorList>
            <person name="Audoor S."/>
            <person name="Bilcke G."/>
        </authorList>
    </citation>
    <scope>NUCLEOTIDE SEQUENCE</scope>
</reference>
<keyword evidence="1" id="KW-0677">Repeat</keyword>
<accession>A0AAD2CF08</accession>
<dbReference type="InterPro" id="IPR051222">
    <property type="entry name" value="PPR/CCM1_RNA-binding"/>
</dbReference>
<dbReference type="AlphaFoldDB" id="A0AAD2CF08"/>
<name>A0AAD2CF08_9STRA</name>
<proteinExistence type="predicted"/>
<dbReference type="PANTHER" id="PTHR47942">
    <property type="entry name" value="TETRATRICOPEPTIDE REPEAT (TPR)-LIKE SUPERFAMILY PROTEIN-RELATED"/>
    <property type="match status" value="1"/>
</dbReference>
<organism evidence="3 4">
    <name type="scientific">Cylindrotheca closterium</name>
    <dbReference type="NCBI Taxonomy" id="2856"/>
    <lineage>
        <taxon>Eukaryota</taxon>
        <taxon>Sar</taxon>
        <taxon>Stramenopiles</taxon>
        <taxon>Ochrophyta</taxon>
        <taxon>Bacillariophyta</taxon>
        <taxon>Bacillariophyceae</taxon>
        <taxon>Bacillariophycidae</taxon>
        <taxon>Bacillariales</taxon>
        <taxon>Bacillariaceae</taxon>
        <taxon>Cylindrotheca</taxon>
    </lineage>
</organism>